<organism evidence="1 2">
    <name type="scientific">Dendrobium chrysotoxum</name>
    <name type="common">Orchid</name>
    <dbReference type="NCBI Taxonomy" id="161865"/>
    <lineage>
        <taxon>Eukaryota</taxon>
        <taxon>Viridiplantae</taxon>
        <taxon>Streptophyta</taxon>
        <taxon>Embryophyta</taxon>
        <taxon>Tracheophyta</taxon>
        <taxon>Spermatophyta</taxon>
        <taxon>Magnoliopsida</taxon>
        <taxon>Liliopsida</taxon>
        <taxon>Asparagales</taxon>
        <taxon>Orchidaceae</taxon>
        <taxon>Epidendroideae</taxon>
        <taxon>Malaxideae</taxon>
        <taxon>Dendrobiinae</taxon>
        <taxon>Dendrobium</taxon>
    </lineage>
</organism>
<evidence type="ECO:0000313" key="2">
    <source>
        <dbReference type="Proteomes" id="UP000775213"/>
    </source>
</evidence>
<proteinExistence type="predicted"/>
<name>A0AAV7GNB2_DENCH</name>
<comment type="caution">
    <text evidence="1">The sequence shown here is derived from an EMBL/GenBank/DDBJ whole genome shotgun (WGS) entry which is preliminary data.</text>
</comment>
<sequence length="157" mass="17252">MADPEHDHGFVFDLQGRVDVHRSLFFDINFEIDHTVKDYIDRIFFSLTIAIDEHQLPVQWPILQHPPTISSPNNSSLSNIGGMAGVWNFPTTLRVVGAPDAEVRTLVVLRALAPSEGPQKVSGTLLTGTAIVIRVIADLQYIIAISPLIQMGGTEVI</sequence>
<reference evidence="1 2" key="1">
    <citation type="journal article" date="2021" name="Hortic Res">
        <title>Chromosome-scale assembly of the Dendrobium chrysotoxum genome enhances the understanding of orchid evolution.</title>
        <authorList>
            <person name="Zhang Y."/>
            <person name="Zhang G.Q."/>
            <person name="Zhang D."/>
            <person name="Liu X.D."/>
            <person name="Xu X.Y."/>
            <person name="Sun W.H."/>
            <person name="Yu X."/>
            <person name="Zhu X."/>
            <person name="Wang Z.W."/>
            <person name="Zhao X."/>
            <person name="Zhong W.Y."/>
            <person name="Chen H."/>
            <person name="Yin W.L."/>
            <person name="Huang T."/>
            <person name="Niu S.C."/>
            <person name="Liu Z.J."/>
        </authorList>
    </citation>
    <scope>NUCLEOTIDE SEQUENCE [LARGE SCALE GENOMIC DNA]</scope>
    <source>
        <strain evidence="1">Lindl</strain>
    </source>
</reference>
<dbReference type="Proteomes" id="UP000775213">
    <property type="component" value="Unassembled WGS sequence"/>
</dbReference>
<protein>
    <submittedName>
        <fullName evidence="1">Uncharacterized protein</fullName>
    </submittedName>
</protein>
<accession>A0AAV7GNB2</accession>
<dbReference type="EMBL" id="JAGFBR010000012">
    <property type="protein sequence ID" value="KAH0457675.1"/>
    <property type="molecule type" value="Genomic_DNA"/>
</dbReference>
<dbReference type="AlphaFoldDB" id="A0AAV7GNB2"/>
<evidence type="ECO:0000313" key="1">
    <source>
        <dbReference type="EMBL" id="KAH0457675.1"/>
    </source>
</evidence>
<keyword evidence="2" id="KW-1185">Reference proteome</keyword>
<gene>
    <name evidence="1" type="ORF">IEQ34_012990</name>
</gene>